<dbReference type="InterPro" id="IPR036705">
    <property type="entry name" value="Ribosyl_crysJ1_sf"/>
</dbReference>
<dbReference type="PANTHER" id="PTHR16222:SF24">
    <property type="entry name" value="ADP-RIBOSYLHYDROLASE ARH3"/>
    <property type="match status" value="1"/>
</dbReference>
<dbReference type="PANTHER" id="PTHR16222">
    <property type="entry name" value="ADP-RIBOSYLGLYCOHYDROLASE"/>
    <property type="match status" value="1"/>
</dbReference>
<comment type="caution">
    <text evidence="3">The sequence shown here is derived from an EMBL/GenBank/DDBJ whole genome shotgun (WGS) entry which is preliminary data.</text>
</comment>
<dbReference type="InterPro" id="IPR005502">
    <property type="entry name" value="Ribosyl_crysJ1"/>
</dbReference>
<keyword evidence="2" id="KW-0378">Hydrolase</keyword>
<evidence type="ECO:0000313" key="3">
    <source>
        <dbReference type="EMBL" id="NHZ33636.1"/>
    </source>
</evidence>
<gene>
    <name evidence="3" type="ORF">F0185_08535</name>
</gene>
<evidence type="ECO:0000256" key="1">
    <source>
        <dbReference type="ARBA" id="ARBA00010702"/>
    </source>
</evidence>
<accession>A0ABX0LU55</accession>
<reference evidence="3 4" key="1">
    <citation type="submission" date="2019-09" db="EMBL/GenBank/DDBJ databases">
        <title>Taxonomy of Antarctic Massilia spp.: description of Massilia rubra sp. nov., Massilia aquatica sp. nov., Massilia mucilaginosa sp. nov., Massilia frigida sp. nov. isolated from streams, lakes and regoliths.</title>
        <authorList>
            <person name="Holochova P."/>
            <person name="Sedlacek I."/>
            <person name="Kralova S."/>
            <person name="Maslanova I."/>
            <person name="Busse H.-J."/>
            <person name="Stankova E."/>
            <person name="Vrbovska V."/>
            <person name="Kovarovic V."/>
            <person name="Bartak M."/>
            <person name="Svec P."/>
            <person name="Pantucek R."/>
        </authorList>
    </citation>
    <scope>NUCLEOTIDE SEQUENCE [LARGE SCALE GENOMIC DNA]</scope>
    <source>
        <strain evidence="3 4">CCM 8692</strain>
    </source>
</reference>
<organism evidence="3 4">
    <name type="scientific">Massilia rubra</name>
    <dbReference type="NCBI Taxonomy" id="2607910"/>
    <lineage>
        <taxon>Bacteria</taxon>
        <taxon>Pseudomonadati</taxon>
        <taxon>Pseudomonadota</taxon>
        <taxon>Betaproteobacteria</taxon>
        <taxon>Burkholderiales</taxon>
        <taxon>Oxalobacteraceae</taxon>
        <taxon>Telluria group</taxon>
        <taxon>Massilia</taxon>
    </lineage>
</organism>
<dbReference type="Pfam" id="PF03747">
    <property type="entry name" value="ADP_ribosyl_GH"/>
    <property type="match status" value="1"/>
</dbReference>
<proteinExistence type="inferred from homology"/>
<name>A0ABX0LU55_9BURK</name>
<dbReference type="SUPFAM" id="SSF101478">
    <property type="entry name" value="ADP-ribosylglycohydrolase"/>
    <property type="match status" value="1"/>
</dbReference>
<dbReference type="RefSeq" id="WP_167223411.1">
    <property type="nucleotide sequence ID" value="NZ_VUYU01000004.1"/>
</dbReference>
<dbReference type="InterPro" id="IPR050792">
    <property type="entry name" value="ADP-ribosylglycohydrolase"/>
</dbReference>
<dbReference type="Proteomes" id="UP000785613">
    <property type="component" value="Unassembled WGS sequence"/>
</dbReference>
<sequence length="317" mass="33946">MTAPQPTYQDRLAGGLVGLLVGDALGVPFEFRQARDIPPAGLIDFVPPPQFDRAHTSVPPGTWSDDGAHALCLLASLLECGRLDLEDLGARLLAWYEHGYMAVDGMVFDVGLTCGAAIRAIRAGTPAPQAGPAGQYDNGNGSLMRALPLALWHRGSDQSLVHDAHQQSLPTHGHLRSQVCCALYCLWARRVLAASSDPWGEAVASLRALYASMPDALEELEWSLRPDDAPEGNGSGYVVDSLRSARMVQDAGTYDEVVRAAIALGNDTDTTACIAGGIAGMRFGIQGIPERWRHQLRGSELYQPLLDKLLAATVDAR</sequence>
<keyword evidence="4" id="KW-1185">Reference proteome</keyword>
<dbReference type="EMBL" id="VUYU01000004">
    <property type="protein sequence ID" value="NHZ33636.1"/>
    <property type="molecule type" value="Genomic_DNA"/>
</dbReference>
<evidence type="ECO:0000256" key="2">
    <source>
        <dbReference type="ARBA" id="ARBA00022801"/>
    </source>
</evidence>
<protein>
    <submittedName>
        <fullName evidence="3">ADP-ribosylglycohydrolase family protein</fullName>
    </submittedName>
</protein>
<dbReference type="Gene3D" id="1.10.4080.10">
    <property type="entry name" value="ADP-ribosylation/Crystallin J1"/>
    <property type="match status" value="1"/>
</dbReference>
<comment type="similarity">
    <text evidence="1">Belongs to the ADP-ribosylglycohydrolase family.</text>
</comment>
<evidence type="ECO:0000313" key="4">
    <source>
        <dbReference type="Proteomes" id="UP000785613"/>
    </source>
</evidence>